<protein>
    <submittedName>
        <fullName evidence="2">Efflux RND transporter periplasmic adaptor subunit</fullName>
    </submittedName>
</protein>
<evidence type="ECO:0000313" key="3">
    <source>
        <dbReference type="Proteomes" id="UP000679575"/>
    </source>
</evidence>
<dbReference type="Gene3D" id="2.40.50.100">
    <property type="match status" value="1"/>
</dbReference>
<dbReference type="EMBL" id="CP073587">
    <property type="protein sequence ID" value="QUN06978.1"/>
    <property type="molecule type" value="Genomic_DNA"/>
</dbReference>
<evidence type="ECO:0000256" key="1">
    <source>
        <dbReference type="ARBA" id="ARBA00009477"/>
    </source>
</evidence>
<sequence>MKIPIKIIVLLLVIIGVGVGLVLKKKAQLAAEPMPVITPLVISRVEIRPSKVVLTQSSIAEVLAVHDTVLSSRLTGYVTVLPFFEGDRFKRGALLAKLDMSTSGDVLSQSNSLNTDLAASESAFVAAQEKLRRSKALHELGGISTEQLQFDEAAAAAARVRLEIARENLRNATLVAPFDGIVSQRLAQPGDLATPGKPLLKITDPRAGMRLVVNMPEQVVPVALTAQGRTLPLTSWPEASEQGSRRFEARAVMDGLLPGSRTAVKVVLFSGTGLLIPQGCTVSSNGNRATVMYIKGEKLIPLDLDIQAEGEEGMVTQDPRVNGALACASPDILARLQAGAPFMVGK</sequence>
<name>A0ABX7YVZ8_9GAMM</name>
<proteinExistence type="inferred from homology"/>
<dbReference type="InterPro" id="IPR006143">
    <property type="entry name" value="RND_pump_MFP"/>
</dbReference>
<dbReference type="RefSeq" id="WP_212595983.1">
    <property type="nucleotide sequence ID" value="NZ_CP073587.1"/>
</dbReference>
<organism evidence="2 3">
    <name type="scientific">Shewanella yunxiaonensis</name>
    <dbReference type="NCBI Taxonomy" id="2829809"/>
    <lineage>
        <taxon>Bacteria</taxon>
        <taxon>Pseudomonadati</taxon>
        <taxon>Pseudomonadota</taxon>
        <taxon>Gammaproteobacteria</taxon>
        <taxon>Alteromonadales</taxon>
        <taxon>Shewanellaceae</taxon>
        <taxon>Shewanella</taxon>
    </lineage>
</organism>
<dbReference type="Gene3D" id="1.10.287.470">
    <property type="entry name" value="Helix hairpin bin"/>
    <property type="match status" value="1"/>
</dbReference>
<gene>
    <name evidence="2" type="ORF">KDN34_05960</name>
</gene>
<dbReference type="Proteomes" id="UP000679575">
    <property type="component" value="Chromosome"/>
</dbReference>
<accession>A0ABX7YVZ8</accession>
<evidence type="ECO:0000313" key="2">
    <source>
        <dbReference type="EMBL" id="QUN06978.1"/>
    </source>
</evidence>
<keyword evidence="3" id="KW-1185">Reference proteome</keyword>
<dbReference type="NCBIfam" id="TIGR01730">
    <property type="entry name" value="RND_mfp"/>
    <property type="match status" value="1"/>
</dbReference>
<dbReference type="PANTHER" id="PTHR30469:SF15">
    <property type="entry name" value="HLYD FAMILY OF SECRETION PROTEINS"/>
    <property type="match status" value="1"/>
</dbReference>
<dbReference type="PANTHER" id="PTHR30469">
    <property type="entry name" value="MULTIDRUG RESISTANCE PROTEIN MDTA"/>
    <property type="match status" value="1"/>
</dbReference>
<comment type="similarity">
    <text evidence="1">Belongs to the membrane fusion protein (MFP) (TC 8.A.1) family.</text>
</comment>
<reference evidence="2 3" key="1">
    <citation type="submission" date="2021-04" db="EMBL/GenBank/DDBJ databases">
        <title>Novel species identification of genus Shewanella.</title>
        <authorList>
            <person name="Liu G."/>
        </authorList>
    </citation>
    <scope>NUCLEOTIDE SEQUENCE [LARGE SCALE GENOMIC DNA]</scope>
    <source>
        <strain evidence="2 3">FJAT-54481</strain>
    </source>
</reference>
<dbReference type="Gene3D" id="2.40.30.170">
    <property type="match status" value="1"/>
</dbReference>
<dbReference type="SUPFAM" id="SSF111369">
    <property type="entry name" value="HlyD-like secretion proteins"/>
    <property type="match status" value="1"/>
</dbReference>